<dbReference type="PANTHER" id="PTHR34293:SF1">
    <property type="entry name" value="HTH-TYPE TRANSCRIPTIONAL REGULATOR TRMBL2"/>
    <property type="match status" value="1"/>
</dbReference>
<keyword evidence="3" id="KW-1185">Reference proteome</keyword>
<dbReference type="CDD" id="cd06170">
    <property type="entry name" value="LuxR_C_like"/>
    <property type="match status" value="1"/>
</dbReference>
<dbReference type="SMART" id="SM00421">
    <property type="entry name" value="HTH_LUXR"/>
    <property type="match status" value="1"/>
</dbReference>
<dbReference type="PRINTS" id="PR00038">
    <property type="entry name" value="HTHLUXR"/>
</dbReference>
<comment type="caution">
    <text evidence="2">The sequence shown here is derived from an EMBL/GenBank/DDBJ whole genome shotgun (WGS) entry which is preliminary data.</text>
</comment>
<evidence type="ECO:0000313" key="3">
    <source>
        <dbReference type="Proteomes" id="UP001144280"/>
    </source>
</evidence>
<dbReference type="InterPro" id="IPR016032">
    <property type="entry name" value="Sig_transdc_resp-reg_C-effctor"/>
</dbReference>
<evidence type="ECO:0000259" key="1">
    <source>
        <dbReference type="PROSITE" id="PS50043"/>
    </source>
</evidence>
<gene>
    <name evidence="2" type="ORF">Pa4123_50570</name>
</gene>
<dbReference type="PANTHER" id="PTHR34293">
    <property type="entry name" value="HTH-TYPE TRANSCRIPTIONAL REGULATOR TRMBL2"/>
    <property type="match status" value="1"/>
</dbReference>
<dbReference type="Pfam" id="PF00196">
    <property type="entry name" value="GerE"/>
    <property type="match status" value="1"/>
</dbReference>
<sequence>MRERGTIAEARGRPPVVPMLGRWGLSPHADLIYRSLTLLGPASRQQLVRQLGVAPSRIGQALDELAAVGAIRPSYRGREGEWSAVDPDAVLARVRRRRSPVVISDQYRRHLALVADLRLEEVPAVAVRRLPTRTAARRRIADLAAAERREHLAINTEDVISAAAAAAASPLDRALVARGVRLRTLGLAPRDGGPDRTLTAGAEHRQVETLPLKLMIFDRRSALFPADPTNFDAGAIEIDEPDTVAHLTQLFYRIWDAAGDPRSLEVLPIMLTSREQSIVSLLAAGLSEEAVAAELGVSRRTVAYALRALMDRLGVENRFQLALVLGAAKAVPLPPTTRPTEEES</sequence>
<dbReference type="SUPFAM" id="SSF46785">
    <property type="entry name" value="Winged helix' DNA-binding domain"/>
    <property type="match status" value="1"/>
</dbReference>
<feature type="domain" description="HTH luxR-type" evidence="1">
    <location>
        <begin position="264"/>
        <end position="329"/>
    </location>
</feature>
<dbReference type="RefSeq" id="WP_281899673.1">
    <property type="nucleotide sequence ID" value="NZ_BSDI01000027.1"/>
</dbReference>
<dbReference type="InterPro" id="IPR036390">
    <property type="entry name" value="WH_DNA-bd_sf"/>
</dbReference>
<evidence type="ECO:0000313" key="2">
    <source>
        <dbReference type="EMBL" id="GLH99781.1"/>
    </source>
</evidence>
<dbReference type="InterPro" id="IPR051797">
    <property type="entry name" value="TrmB-like"/>
</dbReference>
<proteinExistence type="predicted"/>
<protein>
    <submittedName>
        <fullName evidence="2">Transcriptional regulator</fullName>
    </submittedName>
</protein>
<dbReference type="InterPro" id="IPR036388">
    <property type="entry name" value="WH-like_DNA-bd_sf"/>
</dbReference>
<dbReference type="EMBL" id="BSDI01000027">
    <property type="protein sequence ID" value="GLH99781.1"/>
    <property type="molecule type" value="Genomic_DNA"/>
</dbReference>
<dbReference type="InterPro" id="IPR000792">
    <property type="entry name" value="Tscrpt_reg_LuxR_C"/>
</dbReference>
<organism evidence="2 3">
    <name type="scientific">Phytohabitans aurantiacus</name>
    <dbReference type="NCBI Taxonomy" id="3016789"/>
    <lineage>
        <taxon>Bacteria</taxon>
        <taxon>Bacillati</taxon>
        <taxon>Actinomycetota</taxon>
        <taxon>Actinomycetes</taxon>
        <taxon>Micromonosporales</taxon>
        <taxon>Micromonosporaceae</taxon>
    </lineage>
</organism>
<accession>A0ABQ5R0S8</accession>
<dbReference type="Proteomes" id="UP001144280">
    <property type="component" value="Unassembled WGS sequence"/>
</dbReference>
<dbReference type="Gene3D" id="1.10.10.10">
    <property type="entry name" value="Winged helix-like DNA-binding domain superfamily/Winged helix DNA-binding domain"/>
    <property type="match status" value="2"/>
</dbReference>
<dbReference type="PROSITE" id="PS50043">
    <property type="entry name" value="HTH_LUXR_2"/>
    <property type="match status" value="1"/>
</dbReference>
<reference evidence="2" key="1">
    <citation type="submission" date="2022-12" db="EMBL/GenBank/DDBJ databases">
        <title>New Phytohabitans aurantiacus sp. RD004123 nov., an actinomycete isolated from soil.</title>
        <authorList>
            <person name="Triningsih D.W."/>
            <person name="Harunari E."/>
            <person name="Igarashi Y."/>
        </authorList>
    </citation>
    <scope>NUCLEOTIDE SEQUENCE</scope>
    <source>
        <strain evidence="2">RD004123</strain>
    </source>
</reference>
<dbReference type="SUPFAM" id="SSF46894">
    <property type="entry name" value="C-terminal effector domain of the bipartite response regulators"/>
    <property type="match status" value="1"/>
</dbReference>
<name>A0ABQ5R0S8_9ACTN</name>